<accession>A0A8T1YAA3</accession>
<feature type="non-terminal residue" evidence="1">
    <location>
        <position position="1"/>
    </location>
</feature>
<protein>
    <submittedName>
        <fullName evidence="1">Uncharacterized protein</fullName>
    </submittedName>
</protein>
<evidence type="ECO:0000313" key="2">
    <source>
        <dbReference type="Proteomes" id="UP000694240"/>
    </source>
</evidence>
<dbReference type="Proteomes" id="UP000694240">
    <property type="component" value="Chromosome 12"/>
</dbReference>
<gene>
    <name evidence="1" type="ORF">ISN45_Aa07g005040</name>
</gene>
<name>A0A8T1YAA3_9BRAS</name>
<dbReference type="AlphaFoldDB" id="A0A8T1YAA3"/>
<proteinExistence type="predicted"/>
<organism evidence="1 2">
    <name type="scientific">Arabidopsis thaliana x Arabidopsis arenosa</name>
    <dbReference type="NCBI Taxonomy" id="1240361"/>
    <lineage>
        <taxon>Eukaryota</taxon>
        <taxon>Viridiplantae</taxon>
        <taxon>Streptophyta</taxon>
        <taxon>Embryophyta</taxon>
        <taxon>Tracheophyta</taxon>
        <taxon>Spermatophyta</taxon>
        <taxon>Magnoliopsida</taxon>
        <taxon>eudicotyledons</taxon>
        <taxon>Gunneridae</taxon>
        <taxon>Pentapetalae</taxon>
        <taxon>rosids</taxon>
        <taxon>malvids</taxon>
        <taxon>Brassicales</taxon>
        <taxon>Brassicaceae</taxon>
        <taxon>Camelineae</taxon>
        <taxon>Arabidopsis</taxon>
    </lineage>
</organism>
<reference evidence="1 2" key="1">
    <citation type="submission" date="2020-12" db="EMBL/GenBank/DDBJ databases">
        <title>Concerted genomic and epigenomic changes stabilize Arabidopsis allopolyploids.</title>
        <authorList>
            <person name="Chen Z."/>
        </authorList>
    </citation>
    <scope>NUCLEOTIDE SEQUENCE [LARGE SCALE GENOMIC DNA]</scope>
    <source>
        <strain evidence="1">Allo738</strain>
        <tissue evidence="1">Leaf</tissue>
    </source>
</reference>
<evidence type="ECO:0000313" key="1">
    <source>
        <dbReference type="EMBL" id="KAG7540270.1"/>
    </source>
</evidence>
<comment type="caution">
    <text evidence="1">The sequence shown here is derived from an EMBL/GenBank/DDBJ whole genome shotgun (WGS) entry which is preliminary data.</text>
</comment>
<keyword evidence="2" id="KW-1185">Reference proteome</keyword>
<dbReference type="EMBL" id="JAEFBK010000012">
    <property type="protein sequence ID" value="KAG7540270.1"/>
    <property type="molecule type" value="Genomic_DNA"/>
</dbReference>
<sequence>HIFFFVEKSKTKKSSFIFFFFFLLRPAISLFDQSSERLITDVLSISRDNIFNQSSSVFSSCLPNFTRSKIAPPKRFHRRILSTASKDITRLEKDARKTMAKRGIVKLTTS</sequence>